<dbReference type="InterPro" id="IPR011009">
    <property type="entry name" value="Kinase-like_dom_sf"/>
</dbReference>
<reference evidence="6 7" key="1">
    <citation type="journal article" date="2021" name="Genome Biol.">
        <title>AFLAP: assembly-free linkage analysis pipeline using k-mers from genome sequencing data.</title>
        <authorList>
            <person name="Fletcher K."/>
            <person name="Zhang L."/>
            <person name="Gil J."/>
            <person name="Han R."/>
            <person name="Cavanaugh K."/>
            <person name="Michelmore R."/>
        </authorList>
    </citation>
    <scope>NUCLEOTIDE SEQUENCE [LARGE SCALE GENOMIC DNA]</scope>
    <source>
        <strain evidence="6 7">SF5</strain>
    </source>
</reference>
<dbReference type="GO" id="GO:0005886">
    <property type="term" value="C:plasma membrane"/>
    <property type="evidence" value="ECO:0007669"/>
    <property type="project" value="TreeGrafter"/>
</dbReference>
<dbReference type="Pfam" id="PF00560">
    <property type="entry name" value="LRR_1"/>
    <property type="match status" value="1"/>
</dbReference>
<dbReference type="PANTHER" id="PTHR24369">
    <property type="entry name" value="ANTIGEN BSP, PUTATIVE-RELATED"/>
    <property type="match status" value="1"/>
</dbReference>
<dbReference type="OrthoDB" id="4062651at2759"/>
<keyword evidence="5" id="KW-0472">Membrane</keyword>
<dbReference type="PANTHER" id="PTHR24369:SF210">
    <property type="entry name" value="CHAOPTIN-RELATED"/>
    <property type="match status" value="1"/>
</dbReference>
<feature type="region of interest" description="Disordered" evidence="4">
    <location>
        <begin position="792"/>
        <end position="852"/>
    </location>
</feature>
<evidence type="ECO:0000313" key="6">
    <source>
        <dbReference type="EMBL" id="TDH68058.1"/>
    </source>
</evidence>
<dbReference type="SUPFAM" id="SSF52058">
    <property type="entry name" value="L domain-like"/>
    <property type="match status" value="1"/>
</dbReference>
<evidence type="ECO:0000256" key="2">
    <source>
        <dbReference type="ARBA" id="ARBA00022729"/>
    </source>
</evidence>
<dbReference type="AlphaFoldDB" id="A0A976FJP2"/>
<feature type="compositionally biased region" description="Low complexity" evidence="4">
    <location>
        <begin position="177"/>
        <end position="192"/>
    </location>
</feature>
<feature type="compositionally biased region" description="Polar residues" evidence="4">
    <location>
        <begin position="58"/>
        <end position="81"/>
    </location>
</feature>
<proteinExistence type="predicted"/>
<sequence>MDGDKPSDSIVVPKATKSTIIAMPTTPVSSQDLPTTKTISTIKTRTSSAHSNANSSRNMTQSVTDGSTDNNATIIPPTINGNEASSFETIIGTNNNNHSTDVAASANTVTASESDTNTIAEPIASGTDISQLPSFSAAVSTPIEDIAPSSTTITDSAIIVPTTPEENTFRTSEPPLSNNNSHTTVTTPTNVVPNTISSTAATNTIASSIEAQATDNTTPKSTNILVATLSHNTIMHSTSTSPPSSSSTNASISLSNWFLNTFRLDDTQLLVRSPISISHEICAGLPALITRSNTIPSNKNCPDTLSTLNASCTCLTGYNPKATTSVIHVTSNVPSRTQNWTQTLTSPLPITALRPLHLSSSTKTLVLQGVDASYASITFLPERTRSNSSRPLVHQAKNLTTLALYNVDLHSIALESSNFIPSTVTNLTLRHCNLTTLPLSFTSTWTAVQHLDLSQNHLHSAYTGGPALKTLNLSYNSLETFPTDWIESSPLQALYLQGNALQDLNITHTIYKRIQALRAFQADPPPVSSTCPLGAWQAVHGVTFCVLHASTAAVPDTSASSGSSPPESSTSFGVLSYWLLAGTLAVFLMLLFFVYQRRRKYFERASSPMLSPVEPMTPRIHAGTVFRDALNHDTVVPVVHGAVYHDYGRSNTSSTVSDETYATVGASLYHRFSEDCPSTILELATRCLRADPEERPRASEIVVYLQNLIRARPSQSFESSAISSIVTVVPQPVSSRISGHSPITTSTVNQASWNATSSSTVQSNQALLSTHEMVAISPQVTRQVLRTTLPYKHKRTTRNTTRREESYSTNQNTGTHASTTEGANRVRPFRLERNRTVTRRNDGECNPTSPSY</sequence>
<keyword evidence="3" id="KW-0677">Repeat</keyword>
<dbReference type="Gene3D" id="1.10.510.10">
    <property type="entry name" value="Transferase(Phosphotransferase) domain 1"/>
    <property type="match status" value="1"/>
</dbReference>
<evidence type="ECO:0000256" key="5">
    <source>
        <dbReference type="SAM" id="Phobius"/>
    </source>
</evidence>
<evidence type="ECO:0000256" key="1">
    <source>
        <dbReference type="ARBA" id="ARBA00022614"/>
    </source>
</evidence>
<evidence type="ECO:0000313" key="7">
    <source>
        <dbReference type="Proteomes" id="UP000294530"/>
    </source>
</evidence>
<accession>A0A976FJP2</accession>
<feature type="region of interest" description="Disordered" evidence="4">
    <location>
        <begin position="43"/>
        <end position="81"/>
    </location>
</feature>
<keyword evidence="7" id="KW-1185">Reference proteome</keyword>
<organism evidence="6 7">
    <name type="scientific">Bremia lactucae</name>
    <name type="common">Lettuce downy mildew</name>
    <dbReference type="NCBI Taxonomy" id="4779"/>
    <lineage>
        <taxon>Eukaryota</taxon>
        <taxon>Sar</taxon>
        <taxon>Stramenopiles</taxon>
        <taxon>Oomycota</taxon>
        <taxon>Peronosporomycetes</taxon>
        <taxon>Peronosporales</taxon>
        <taxon>Peronosporaceae</taxon>
        <taxon>Bremia</taxon>
    </lineage>
</organism>
<dbReference type="RefSeq" id="XP_067817557.1">
    <property type="nucleotide sequence ID" value="XM_067962285.1"/>
</dbReference>
<dbReference type="InterPro" id="IPR001611">
    <property type="entry name" value="Leu-rich_rpt"/>
</dbReference>
<keyword evidence="5" id="KW-0812">Transmembrane</keyword>
<evidence type="ECO:0000256" key="4">
    <source>
        <dbReference type="SAM" id="MobiDB-lite"/>
    </source>
</evidence>
<dbReference type="Proteomes" id="UP000294530">
    <property type="component" value="Unassembled WGS sequence"/>
</dbReference>
<name>A0A976FJP2_BRELC</name>
<dbReference type="Gene3D" id="3.80.10.10">
    <property type="entry name" value="Ribonuclease Inhibitor"/>
    <property type="match status" value="1"/>
</dbReference>
<comment type="caution">
    <text evidence="6">The sequence shown here is derived from an EMBL/GenBank/DDBJ whole genome shotgun (WGS) entry which is preliminary data.</text>
</comment>
<feature type="transmembrane region" description="Helical" evidence="5">
    <location>
        <begin position="575"/>
        <end position="595"/>
    </location>
</feature>
<feature type="compositionally biased region" description="Basic and acidic residues" evidence="4">
    <location>
        <begin position="829"/>
        <end position="843"/>
    </location>
</feature>
<feature type="compositionally biased region" description="Low complexity" evidence="4">
    <location>
        <begin position="43"/>
        <end position="57"/>
    </location>
</feature>
<gene>
    <name evidence="6" type="ORF">CCR75_004197</name>
</gene>
<dbReference type="KEGG" id="blac:94347956"/>
<dbReference type="EMBL" id="SHOA02000013">
    <property type="protein sequence ID" value="TDH68058.1"/>
    <property type="molecule type" value="Genomic_DNA"/>
</dbReference>
<keyword evidence="5" id="KW-1133">Transmembrane helix</keyword>
<evidence type="ECO:0000256" key="3">
    <source>
        <dbReference type="ARBA" id="ARBA00022737"/>
    </source>
</evidence>
<keyword evidence="2" id="KW-0732">Signal</keyword>
<keyword evidence="1" id="KW-0433">Leucine-rich repeat</keyword>
<evidence type="ECO:0008006" key="8">
    <source>
        <dbReference type="Google" id="ProtNLM"/>
    </source>
</evidence>
<dbReference type="InterPro" id="IPR050541">
    <property type="entry name" value="LRR_TM_domain-containing"/>
</dbReference>
<feature type="region of interest" description="Disordered" evidence="4">
    <location>
        <begin position="166"/>
        <end position="192"/>
    </location>
</feature>
<dbReference type="GeneID" id="94347956"/>
<dbReference type="InterPro" id="IPR032675">
    <property type="entry name" value="LRR_dom_sf"/>
</dbReference>
<dbReference type="SUPFAM" id="SSF56112">
    <property type="entry name" value="Protein kinase-like (PK-like)"/>
    <property type="match status" value="1"/>
</dbReference>
<feature type="compositionally biased region" description="Polar residues" evidence="4">
    <location>
        <begin position="166"/>
        <end position="176"/>
    </location>
</feature>
<feature type="compositionally biased region" description="Polar residues" evidence="4">
    <location>
        <begin position="807"/>
        <end position="822"/>
    </location>
</feature>
<protein>
    <recommendedName>
        <fullName evidence="8">Serine-threonine/tyrosine-protein kinase catalytic domain-containing protein</fullName>
    </recommendedName>
</protein>